<dbReference type="Proteomes" id="UP000825015">
    <property type="component" value="Chromosome"/>
</dbReference>
<organism evidence="1 2">
    <name type="scientific">Methanobrevibacter arboriphilus</name>
    <dbReference type="NCBI Taxonomy" id="39441"/>
    <lineage>
        <taxon>Archaea</taxon>
        <taxon>Methanobacteriati</taxon>
        <taxon>Methanobacteriota</taxon>
        <taxon>Methanomada group</taxon>
        <taxon>Methanobacteria</taxon>
        <taxon>Methanobacteriales</taxon>
        <taxon>Methanobacteriaceae</taxon>
        <taxon>Methanobrevibacter</taxon>
    </lineage>
</organism>
<keyword evidence="2" id="KW-1185">Reference proteome</keyword>
<dbReference type="EMBL" id="AP019779">
    <property type="protein sequence ID" value="BBL62861.1"/>
    <property type="molecule type" value="Genomic_DNA"/>
</dbReference>
<evidence type="ECO:0000313" key="2">
    <source>
        <dbReference type="Proteomes" id="UP000825015"/>
    </source>
</evidence>
<reference evidence="1" key="1">
    <citation type="submission" date="2019-06" db="EMBL/GenBank/DDBJ databases">
        <title>Complete genome sequence of Methanobrevibacter arboriphilus strain SA.</title>
        <authorList>
            <person name="Asakawa S."/>
        </authorList>
    </citation>
    <scope>NUCLEOTIDE SEQUENCE</scope>
    <source>
        <strain evidence="1">SA</strain>
    </source>
</reference>
<protein>
    <submittedName>
        <fullName evidence="1">Cobalt-precorrin-6A synthase</fullName>
    </submittedName>
</protein>
<name>A0ACA8R554_METAZ</name>
<accession>A0ACA8R554</accession>
<proteinExistence type="predicted"/>
<evidence type="ECO:0000313" key="1">
    <source>
        <dbReference type="EMBL" id="BBL62861.1"/>
    </source>
</evidence>
<gene>
    <name evidence="1" type="ORF">MarbSA_19010</name>
</gene>
<sequence>MNNYEKENQFDKNDYTHSNVDYGLTTGSIATATSLAAIKKIINSNEEFNIVKIITPFEELDVDIEKCELINENKAETIGVKYPYNDPDVTVNLKIISSVELIDKKEIYKRNIYKSDIYKRDTYKKIMDTNNLDIDEKIENKVIVEGGFGVGTITKPGLQIPVGESAINPVPLDMIQKNLAGLVPDGKIAKVIISVPEGEKIAKKTMNPKLGIIGGISILGTTGIARAMSTKAYKDSLLCQLDMAIALIDEGKYKKDEIVFVPGNIGEKLALRDLNLKDNKKVKKDQIVQTGNYIGFMLEEAKKREIDKITLFGHIGKLVKVAGGIFNTKHSIADGRREIIATHAGLCGADTETIKSIFDSKTTEGMIDILKDKNINKKVLNSISLAIKERCLERADMDVNVILVDMEGNQLNSKI</sequence>